<gene>
    <name evidence="11" type="ORF">BX611_2002</name>
</gene>
<dbReference type="InterPro" id="IPR011014">
    <property type="entry name" value="MscS_channel_TM-2"/>
</dbReference>
<dbReference type="GO" id="GO:0008381">
    <property type="term" value="F:mechanosensitive monoatomic ion channel activity"/>
    <property type="evidence" value="ECO:0007669"/>
    <property type="project" value="UniProtKB-ARBA"/>
</dbReference>
<comment type="subcellular location">
    <subcellularLocation>
        <location evidence="1">Cell membrane</location>
        <topology evidence="1">Multi-pass membrane protein</topology>
    </subcellularLocation>
</comment>
<dbReference type="Pfam" id="PF21082">
    <property type="entry name" value="MS_channel_3rd"/>
    <property type="match status" value="1"/>
</dbReference>
<dbReference type="PANTHER" id="PTHR43634">
    <property type="entry name" value="OW CONDUCTANCE MECHANOSENSITIVE CHANNEL"/>
    <property type="match status" value="1"/>
</dbReference>
<feature type="domain" description="Mechanosensitive ion channel MscS" evidence="9">
    <location>
        <begin position="333"/>
        <end position="396"/>
    </location>
</feature>
<evidence type="ECO:0000259" key="10">
    <source>
        <dbReference type="Pfam" id="PF21082"/>
    </source>
</evidence>
<dbReference type="InterPro" id="IPR010920">
    <property type="entry name" value="LSM_dom_sf"/>
</dbReference>
<feature type="transmembrane region" description="Helical" evidence="7">
    <location>
        <begin position="163"/>
        <end position="183"/>
    </location>
</feature>
<dbReference type="SUPFAM" id="SSF82861">
    <property type="entry name" value="Mechanosensitive channel protein MscS (YggB), transmembrane region"/>
    <property type="match status" value="1"/>
</dbReference>
<evidence type="ECO:0000256" key="6">
    <source>
        <dbReference type="ARBA" id="ARBA00023136"/>
    </source>
</evidence>
<evidence type="ECO:0000256" key="7">
    <source>
        <dbReference type="SAM" id="Phobius"/>
    </source>
</evidence>
<keyword evidence="8" id="KW-0732">Signal</keyword>
<dbReference type="PANTHER" id="PTHR43634:SF2">
    <property type="entry name" value="LOW CONDUCTANCE MECHANOSENSITIVE CHANNEL YNAI"/>
    <property type="match status" value="1"/>
</dbReference>
<feature type="domain" description="Mechanosensitive ion channel MscS C-terminal" evidence="10">
    <location>
        <begin position="408"/>
        <end position="492"/>
    </location>
</feature>
<dbReference type="OrthoDB" id="9809206at2"/>
<name>A0A3D9RKF5_9FLAO</name>
<keyword evidence="5 7" id="KW-1133">Transmembrane helix</keyword>
<dbReference type="GO" id="GO:0005886">
    <property type="term" value="C:plasma membrane"/>
    <property type="evidence" value="ECO:0007669"/>
    <property type="project" value="UniProtKB-SubCell"/>
</dbReference>
<proteinExistence type="inferred from homology"/>
<dbReference type="Gene3D" id="1.10.287.1260">
    <property type="match status" value="1"/>
</dbReference>
<reference evidence="11 12" key="1">
    <citation type="submission" date="2018-08" db="EMBL/GenBank/DDBJ databases">
        <title>Genomic Encyclopedia of Type Strains, Phase III (KMG-III): the genomes of soil and plant-associated and newly described type strains.</title>
        <authorList>
            <person name="Whitman W."/>
        </authorList>
    </citation>
    <scope>NUCLEOTIDE SEQUENCE [LARGE SCALE GENOMIC DNA]</scope>
    <source>
        <strain evidence="11 12">325-5</strain>
    </source>
</reference>
<accession>A0A3D9RKF5</accession>
<organism evidence="11 12">
    <name type="scientific">Lutibacter oceani</name>
    <dbReference type="NCBI Taxonomy" id="1853311"/>
    <lineage>
        <taxon>Bacteria</taxon>
        <taxon>Pseudomonadati</taxon>
        <taxon>Bacteroidota</taxon>
        <taxon>Flavobacteriia</taxon>
        <taxon>Flavobacteriales</taxon>
        <taxon>Flavobacteriaceae</taxon>
        <taxon>Lutibacter</taxon>
    </lineage>
</organism>
<evidence type="ECO:0000256" key="3">
    <source>
        <dbReference type="ARBA" id="ARBA00022475"/>
    </source>
</evidence>
<feature type="transmembrane region" description="Helical" evidence="7">
    <location>
        <begin position="292"/>
        <end position="311"/>
    </location>
</feature>
<protein>
    <submittedName>
        <fullName evidence="11">MscS family membrane protein</fullName>
    </submittedName>
</protein>
<feature type="signal peptide" evidence="8">
    <location>
        <begin position="1"/>
        <end position="17"/>
    </location>
</feature>
<evidence type="ECO:0000313" key="11">
    <source>
        <dbReference type="EMBL" id="REE80360.1"/>
    </source>
</evidence>
<dbReference type="InterPro" id="IPR011066">
    <property type="entry name" value="MscS_channel_C_sf"/>
</dbReference>
<evidence type="ECO:0000256" key="2">
    <source>
        <dbReference type="ARBA" id="ARBA00008017"/>
    </source>
</evidence>
<evidence type="ECO:0000256" key="4">
    <source>
        <dbReference type="ARBA" id="ARBA00022692"/>
    </source>
</evidence>
<feature type="transmembrane region" description="Helical" evidence="7">
    <location>
        <begin position="209"/>
        <end position="227"/>
    </location>
</feature>
<dbReference type="InterPro" id="IPR049278">
    <property type="entry name" value="MS_channel_C"/>
</dbReference>
<dbReference type="SUPFAM" id="SSF50182">
    <property type="entry name" value="Sm-like ribonucleoproteins"/>
    <property type="match status" value="1"/>
</dbReference>
<feature type="transmembrane region" description="Helical" evidence="7">
    <location>
        <begin position="239"/>
        <end position="260"/>
    </location>
</feature>
<sequence>MKKILLFFILLSYTLIAQNKVKVDLSNPNSTIYTHLYFLQPDSFEPEKAAQTIYGFEGKDAEDAAIKLKKILDGKGLKVDFSKIPKDKFYSDTTDYKIGNRYVLFPYRMPEVYVERIGDSWYYSSETTSKINELYKRTFPWYTEKLQQIIPEFGHEKLFKIELWQYLGLLILALICVALFYILKKIVYLILQKVQYWIIHKSNDKIKLALKKLTRPIVLLILIWFLKKELPSLELPLDINTFIFLALNIMVTVFWIYVFLKLVKVVMDIYADYAESTHGKLDDQLVPILHNFLKGIVIFVGLLKLLTLFGIEPVTVIAGASIGGIAVALASQDTVKNLIGTVMIFVDKPFHIGDWIEAGTVVGTVETVGFRSTTVRAADTSVYQIPNSALSEMVVNNKGLRAYRRYTTNLGLRYDTPPELIDAFVKGVRKIIELHPETRDDAFNVEFSGFGDSSLLILLNVYFVQLDWNIEQASKHSLHLAILKLAAEIGVDFAFPSTTVMIEQFPEKKSIAADYNIDFNRIQQIIDGINKKE</sequence>
<keyword evidence="6 7" id="KW-0472">Membrane</keyword>
<dbReference type="Proteomes" id="UP000256429">
    <property type="component" value="Unassembled WGS sequence"/>
</dbReference>
<keyword evidence="12" id="KW-1185">Reference proteome</keyword>
<evidence type="ECO:0000313" key="12">
    <source>
        <dbReference type="Proteomes" id="UP000256429"/>
    </source>
</evidence>
<dbReference type="AlphaFoldDB" id="A0A3D9RKF5"/>
<evidence type="ECO:0000256" key="8">
    <source>
        <dbReference type="SAM" id="SignalP"/>
    </source>
</evidence>
<keyword evidence="3" id="KW-1003">Cell membrane</keyword>
<evidence type="ECO:0000256" key="1">
    <source>
        <dbReference type="ARBA" id="ARBA00004651"/>
    </source>
</evidence>
<dbReference type="InterPro" id="IPR045042">
    <property type="entry name" value="YnaI-like"/>
</dbReference>
<dbReference type="EMBL" id="QTTQ01000011">
    <property type="protein sequence ID" value="REE80360.1"/>
    <property type="molecule type" value="Genomic_DNA"/>
</dbReference>
<dbReference type="InterPro" id="IPR006685">
    <property type="entry name" value="MscS_channel_2nd"/>
</dbReference>
<dbReference type="Pfam" id="PF00924">
    <property type="entry name" value="MS_channel_2nd"/>
    <property type="match status" value="1"/>
</dbReference>
<evidence type="ECO:0000256" key="5">
    <source>
        <dbReference type="ARBA" id="ARBA00022989"/>
    </source>
</evidence>
<dbReference type="Gene3D" id="3.30.70.100">
    <property type="match status" value="1"/>
</dbReference>
<feature type="chain" id="PRO_5017691448" evidence="8">
    <location>
        <begin position="18"/>
        <end position="533"/>
    </location>
</feature>
<dbReference type="InterPro" id="IPR023408">
    <property type="entry name" value="MscS_beta-dom_sf"/>
</dbReference>
<dbReference type="RefSeq" id="WP_115880735.1">
    <property type="nucleotide sequence ID" value="NZ_QTTQ01000011.1"/>
</dbReference>
<comment type="similarity">
    <text evidence="2">Belongs to the MscS (TC 1.A.23) family.</text>
</comment>
<dbReference type="SUPFAM" id="SSF82689">
    <property type="entry name" value="Mechanosensitive channel protein MscS (YggB), C-terminal domain"/>
    <property type="match status" value="1"/>
</dbReference>
<dbReference type="Gene3D" id="2.30.30.60">
    <property type="match status" value="1"/>
</dbReference>
<comment type="caution">
    <text evidence="11">The sequence shown here is derived from an EMBL/GenBank/DDBJ whole genome shotgun (WGS) entry which is preliminary data.</text>
</comment>
<evidence type="ECO:0000259" key="9">
    <source>
        <dbReference type="Pfam" id="PF00924"/>
    </source>
</evidence>
<keyword evidence="4 7" id="KW-0812">Transmembrane</keyword>